<reference evidence="1" key="1">
    <citation type="journal article" date="2020" name="Stud. Mycol.">
        <title>101 Dothideomycetes genomes: a test case for predicting lifestyles and emergence of pathogens.</title>
        <authorList>
            <person name="Haridas S."/>
            <person name="Albert R."/>
            <person name="Binder M."/>
            <person name="Bloem J."/>
            <person name="Labutti K."/>
            <person name="Salamov A."/>
            <person name="Andreopoulos B."/>
            <person name="Baker S."/>
            <person name="Barry K."/>
            <person name="Bills G."/>
            <person name="Bluhm B."/>
            <person name="Cannon C."/>
            <person name="Castanera R."/>
            <person name="Culley D."/>
            <person name="Daum C."/>
            <person name="Ezra D."/>
            <person name="Gonzalez J."/>
            <person name="Henrissat B."/>
            <person name="Kuo A."/>
            <person name="Liang C."/>
            <person name="Lipzen A."/>
            <person name="Lutzoni F."/>
            <person name="Magnuson J."/>
            <person name="Mondo S."/>
            <person name="Nolan M."/>
            <person name="Ohm R."/>
            <person name="Pangilinan J."/>
            <person name="Park H.-J."/>
            <person name="Ramirez L."/>
            <person name="Alfaro M."/>
            <person name="Sun H."/>
            <person name="Tritt A."/>
            <person name="Yoshinaga Y."/>
            <person name="Zwiers L.-H."/>
            <person name="Turgeon B."/>
            <person name="Goodwin S."/>
            <person name="Spatafora J."/>
            <person name="Crous P."/>
            <person name="Grigoriev I."/>
        </authorList>
    </citation>
    <scope>NUCLEOTIDE SEQUENCE</scope>
    <source>
        <strain evidence="1">CBS 123094</strain>
    </source>
</reference>
<dbReference type="EMBL" id="ML977565">
    <property type="protein sequence ID" value="KAF2004905.1"/>
    <property type="molecule type" value="Genomic_DNA"/>
</dbReference>
<sequence>MERHTLPNIKLEVYDGRYDLKHLSQEHGPLQKTPHNNVLQEELSPNSDSPQFSNSGLTASQAQLVSESDHNIHTYRGRRELAQHTLKEVEKENPNVIRGETREESRETTEIRAKIQRAQLMHTGSRMADAMAQLVERNESQRRQNYIWRQEEANKELMAGIVTERGMRNMFPNLGSFFHPQNEIPNDCWNQSQRGFCRNQIIHDAELLSFRRVVHTTKAKDAEPQRFSQSNMPPGHRALAHADTPLRQNTHFSVKLPVYRKIFCCKCTNTPLLCKGWDPELYPCCMMPGCFHEWCSACKTDRFHMNEDDPKKKTTT</sequence>
<accession>A0A6A5X0H8</accession>
<organism evidence="1 2">
    <name type="scientific">Amniculicola lignicola CBS 123094</name>
    <dbReference type="NCBI Taxonomy" id="1392246"/>
    <lineage>
        <taxon>Eukaryota</taxon>
        <taxon>Fungi</taxon>
        <taxon>Dikarya</taxon>
        <taxon>Ascomycota</taxon>
        <taxon>Pezizomycotina</taxon>
        <taxon>Dothideomycetes</taxon>
        <taxon>Pleosporomycetidae</taxon>
        <taxon>Pleosporales</taxon>
        <taxon>Amniculicolaceae</taxon>
        <taxon>Amniculicola</taxon>
    </lineage>
</organism>
<gene>
    <name evidence="1" type="ORF">P154DRAFT_571659</name>
</gene>
<evidence type="ECO:0000313" key="1">
    <source>
        <dbReference type="EMBL" id="KAF2004905.1"/>
    </source>
</evidence>
<keyword evidence="2" id="KW-1185">Reference proteome</keyword>
<proteinExistence type="predicted"/>
<dbReference type="AlphaFoldDB" id="A0A6A5X0H8"/>
<dbReference type="Proteomes" id="UP000799779">
    <property type="component" value="Unassembled WGS sequence"/>
</dbReference>
<name>A0A6A5X0H8_9PLEO</name>
<evidence type="ECO:0000313" key="2">
    <source>
        <dbReference type="Proteomes" id="UP000799779"/>
    </source>
</evidence>
<protein>
    <submittedName>
        <fullName evidence="1">Uncharacterized protein</fullName>
    </submittedName>
</protein>